<dbReference type="Pfam" id="PF13529">
    <property type="entry name" value="Peptidase_C39_2"/>
    <property type="match status" value="1"/>
</dbReference>
<accession>E0UB87</accession>
<sequence>MTFRDFSDDLPDLDSSLDEGFYSEPESTLFDLDNDGTFETTAQGFDTNGDGIADHWSLQTDLDGDGIADETNIIEGLDSDGDGIPDTWEMSINLDNEEMVNQSAYFQDTDGDSYPHFLETSDFSNTIGDPAADMEHWHQQTYQDTCAIASQEFILDELTGQDFSEDELRQEAIDNGWYLPGGGTPLDSMGNLLEAHGIDVAKQYNCTFKDLNDKLAQGEKVIVAVDAEEIWYPDRIDTDDLIANALGMPGQGTNHAIQVIGIDNSNPDHPMVILNDPGSPNGQGMAVPAEQFINAWEDSGNYMVSTTGHTAVATVDAHTAVGEQMVGNYADASYYKGKADSQQEMAKWYAEHGDFFEASWRQKAADEYRQKAEEAAKHP</sequence>
<dbReference type="STRING" id="497965.Cyan7822_4418"/>
<dbReference type="SUPFAM" id="SSF103647">
    <property type="entry name" value="TSP type-3 repeat"/>
    <property type="match status" value="1"/>
</dbReference>
<reference evidence="3" key="1">
    <citation type="journal article" date="2011" name="MBio">
        <title>Novel metabolic attributes of the genus Cyanothece, comprising a group of unicellular nitrogen-fixing Cyanobacteria.</title>
        <authorList>
            <person name="Bandyopadhyay A."/>
            <person name="Elvitigala T."/>
            <person name="Welsh E."/>
            <person name="Stockel J."/>
            <person name="Liberton M."/>
            <person name="Min H."/>
            <person name="Sherman L.A."/>
            <person name="Pakrasi H.B."/>
        </authorList>
    </citation>
    <scope>NUCLEOTIDE SEQUENCE [LARGE SCALE GENOMIC DNA]</scope>
    <source>
        <strain evidence="3">PCC 7822</strain>
    </source>
</reference>
<dbReference type="Gene3D" id="3.90.70.10">
    <property type="entry name" value="Cysteine proteinases"/>
    <property type="match status" value="1"/>
</dbReference>
<dbReference type="eggNOG" id="COG3271">
    <property type="taxonomic scope" value="Bacteria"/>
</dbReference>
<dbReference type="GO" id="GO:0005509">
    <property type="term" value="F:calcium ion binding"/>
    <property type="evidence" value="ECO:0007669"/>
    <property type="project" value="InterPro"/>
</dbReference>
<dbReference type="KEGG" id="cyj:Cyan7822_4418"/>
<protein>
    <recommendedName>
        <fullName evidence="1">Peptidase C39-like domain-containing protein</fullName>
    </recommendedName>
</protein>
<proteinExistence type="predicted"/>
<dbReference type="AlphaFoldDB" id="E0UB87"/>
<evidence type="ECO:0000313" key="3">
    <source>
        <dbReference type="Proteomes" id="UP000008206"/>
    </source>
</evidence>
<evidence type="ECO:0000313" key="2">
    <source>
        <dbReference type="EMBL" id="ADN16332.1"/>
    </source>
</evidence>
<dbReference type="HOGENOM" id="CLU_054050_0_0_3"/>
<name>E0UB87_GLOV7</name>
<dbReference type="InterPro" id="IPR039564">
    <property type="entry name" value="Peptidase_C39-like"/>
</dbReference>
<dbReference type="RefSeq" id="WP_013324395.1">
    <property type="nucleotide sequence ID" value="NC_014501.1"/>
</dbReference>
<dbReference type="Proteomes" id="UP000008206">
    <property type="component" value="Chromosome"/>
</dbReference>
<evidence type="ECO:0000259" key="1">
    <source>
        <dbReference type="Pfam" id="PF13529"/>
    </source>
</evidence>
<organism evidence="2 3">
    <name type="scientific">Gloeothece verrucosa (strain PCC 7822)</name>
    <name type="common">Cyanothece sp. (strain PCC 7822)</name>
    <dbReference type="NCBI Taxonomy" id="497965"/>
    <lineage>
        <taxon>Bacteria</taxon>
        <taxon>Bacillati</taxon>
        <taxon>Cyanobacteriota</taxon>
        <taxon>Cyanophyceae</taxon>
        <taxon>Oscillatoriophycideae</taxon>
        <taxon>Chroococcales</taxon>
        <taxon>Aphanothecaceae</taxon>
        <taxon>Gloeothece</taxon>
        <taxon>Gloeothece verrucosa</taxon>
    </lineage>
</organism>
<gene>
    <name evidence="2" type="ordered locus">Cyan7822_4418</name>
</gene>
<feature type="domain" description="Peptidase C39-like" evidence="1">
    <location>
        <begin position="141"/>
        <end position="277"/>
    </location>
</feature>
<keyword evidence="3" id="KW-1185">Reference proteome</keyword>
<dbReference type="EMBL" id="CP002198">
    <property type="protein sequence ID" value="ADN16332.1"/>
    <property type="molecule type" value="Genomic_DNA"/>
</dbReference>
<dbReference type="InterPro" id="IPR028974">
    <property type="entry name" value="TSP_type-3_rpt"/>
</dbReference>
<dbReference type="OrthoDB" id="461196at2"/>